<dbReference type="InterPro" id="IPR013647">
    <property type="entry name" value="OligopepF_N_dom"/>
</dbReference>
<organism evidence="9 10">
    <name type="scientific">Polymorphum gilvum (strain LMG 25793 / CGMCC 1.9160 / SL003B-26A1)</name>
    <dbReference type="NCBI Taxonomy" id="991905"/>
    <lineage>
        <taxon>Bacteria</taxon>
        <taxon>Pseudomonadati</taxon>
        <taxon>Pseudomonadota</taxon>
        <taxon>Alphaproteobacteria</taxon>
        <taxon>Rhodobacterales</taxon>
        <taxon>Paracoccaceae</taxon>
        <taxon>Polymorphum</taxon>
    </lineage>
</organism>
<keyword evidence="4 6" id="KW-0862">Zinc</keyword>
<evidence type="ECO:0000256" key="5">
    <source>
        <dbReference type="ARBA" id="ARBA00023049"/>
    </source>
</evidence>
<keyword evidence="5 6" id="KW-0482">Metalloprotease</keyword>
<dbReference type="GO" id="GO:0004222">
    <property type="term" value="F:metalloendopeptidase activity"/>
    <property type="evidence" value="ECO:0007669"/>
    <property type="project" value="InterPro"/>
</dbReference>
<dbReference type="OrthoDB" id="9766487at2"/>
<evidence type="ECO:0000313" key="10">
    <source>
        <dbReference type="Proteomes" id="UP000008130"/>
    </source>
</evidence>
<reference evidence="9 10" key="1">
    <citation type="journal article" date="2011" name="J. Bacteriol.">
        <title>Complete genome sequence of Polymorphum gilvum SL003B-26A1T, a crude oil-degrading bacterium from oil-polluted saline soil.</title>
        <authorList>
            <person name="Li S.G."/>
            <person name="Tang Y.Q."/>
            <person name="Nie Y."/>
            <person name="Cai M."/>
            <person name="Wu X.L."/>
        </authorList>
    </citation>
    <scope>NUCLEOTIDE SEQUENCE [LARGE SCALE GENOMIC DNA]</scope>
    <source>
        <strain evidence="10">LMG 25793 / CGMCC 1.9160 / SL003B-26A1</strain>
    </source>
</reference>
<dbReference type="Pfam" id="PF01432">
    <property type="entry name" value="Peptidase_M3"/>
    <property type="match status" value="1"/>
</dbReference>
<dbReference type="InterPro" id="IPR042088">
    <property type="entry name" value="OligoPept_F_C"/>
</dbReference>
<evidence type="ECO:0000256" key="3">
    <source>
        <dbReference type="ARBA" id="ARBA00022801"/>
    </source>
</evidence>
<evidence type="ECO:0000256" key="4">
    <source>
        <dbReference type="ARBA" id="ARBA00022833"/>
    </source>
</evidence>
<dbReference type="KEGG" id="pgv:SL003B_0872"/>
<dbReference type="GO" id="GO:0046872">
    <property type="term" value="F:metal ion binding"/>
    <property type="evidence" value="ECO:0007669"/>
    <property type="project" value="UniProtKB-UniRule"/>
</dbReference>
<dbReference type="SUPFAM" id="SSF55486">
    <property type="entry name" value="Metalloproteases ('zincins'), catalytic domain"/>
    <property type="match status" value="1"/>
</dbReference>
<dbReference type="PANTHER" id="PTHR11804:SF5">
    <property type="entry name" value="OLIGOENDOPEPTIDASE F"/>
    <property type="match status" value="1"/>
</dbReference>
<dbReference type="InterPro" id="IPR045090">
    <property type="entry name" value="Pept_M3A_M3B"/>
</dbReference>
<evidence type="ECO:0000259" key="7">
    <source>
        <dbReference type="Pfam" id="PF01432"/>
    </source>
</evidence>
<keyword evidence="3 6" id="KW-0378">Hydrolase</keyword>
<comment type="cofactor">
    <cofactor evidence="6">
        <name>Zn(2+)</name>
        <dbReference type="ChEBI" id="CHEBI:29105"/>
    </cofactor>
    <text evidence="6">Binds 1 zinc ion.</text>
</comment>
<accession>F2IX10</accession>
<proteinExistence type="inferred from homology"/>
<keyword evidence="10" id="KW-1185">Reference proteome</keyword>
<sequence>MTRSDPARSAAALGSLPEWDLTDLYPAPDAPEVKADLAAALDRSKAFETAYKGTLADLASGDRAGLLAAVKAYEALEDLLGRLISFAGLVYSGQTTDPARQKFYGDVQERITTAGSHLLFFTLELNSIDDAVLEAALAADAGLAHYRPWFEDLRKEKPYQLEDRVEQLFHEKSVTGRGAWNRLFDETIASLRFSVDGRELAVEPTLNLLQDADPATRKAAAEALAATFRDNLRLFTLITNTLAKDKEISDRWRKFEDIADSRHLANRVEREVVDAMVAAVREAYPRLSHRYYRLKARWLGMERLNHWDRNAPLPKADTRVIPWEEARDTVLAAYAGFSPEMSEIAGRFFVRNWIDAPARDGKAPGAFAHPTVPSAHPYVLVNYLGKTRDVMTLAHELGHGVHQVLAAPNGPLMAPTPLTLAETASVFGEMLTFRALLDKATTPAARKVMLAAKAEDMINTVVRQIAFYTFERKVHAERRDGELTSERIGEIWLEVQAESLGPAIRLGEGYETFWTYIPHFIHSPFYVYAYAFGDCLVNSLYAVYQEAEEGFAKKYFALLKAGGTRHHSELLAPFGLDAADPDFWKKGLSVIERIIDELEAMDGA</sequence>
<dbReference type="PANTHER" id="PTHR11804">
    <property type="entry name" value="PROTEASE M3 THIMET OLIGOPEPTIDASE-RELATED"/>
    <property type="match status" value="1"/>
</dbReference>
<protein>
    <submittedName>
        <fullName evidence="9">Oligoendopeptidase, pepF/M3 family</fullName>
    </submittedName>
</protein>
<dbReference type="STRING" id="991905.SL003B_0872"/>
<dbReference type="Pfam" id="PF08439">
    <property type="entry name" value="Peptidase_M3_N"/>
    <property type="match status" value="1"/>
</dbReference>
<dbReference type="Gene3D" id="1.20.140.70">
    <property type="entry name" value="Oligopeptidase f, N-terminal domain"/>
    <property type="match status" value="1"/>
</dbReference>
<dbReference type="GO" id="GO:0006508">
    <property type="term" value="P:proteolysis"/>
    <property type="evidence" value="ECO:0007669"/>
    <property type="project" value="UniProtKB-KW"/>
</dbReference>
<dbReference type="HOGENOM" id="CLU_021290_3_0_5"/>
<evidence type="ECO:0000259" key="8">
    <source>
        <dbReference type="Pfam" id="PF08439"/>
    </source>
</evidence>
<dbReference type="RefSeq" id="WP_013651619.1">
    <property type="nucleotide sequence ID" value="NC_015259.1"/>
</dbReference>
<evidence type="ECO:0000256" key="1">
    <source>
        <dbReference type="ARBA" id="ARBA00022670"/>
    </source>
</evidence>
<feature type="domain" description="Peptidase M3A/M3B catalytic" evidence="7">
    <location>
        <begin position="208"/>
        <end position="588"/>
    </location>
</feature>
<evidence type="ECO:0000313" key="9">
    <source>
        <dbReference type="EMBL" id="ADZ69301.1"/>
    </source>
</evidence>
<dbReference type="PATRIC" id="fig|991905.3.peg.886"/>
<feature type="domain" description="Oligopeptidase F N-terminal" evidence="8">
    <location>
        <begin position="124"/>
        <end position="193"/>
    </location>
</feature>
<dbReference type="InterPro" id="IPR011977">
    <property type="entry name" value="Pept_M3B_clade3"/>
</dbReference>
<dbReference type="eggNOG" id="COG1164">
    <property type="taxonomic scope" value="Bacteria"/>
</dbReference>
<dbReference type="EMBL" id="CP002568">
    <property type="protein sequence ID" value="ADZ69301.1"/>
    <property type="molecule type" value="Genomic_DNA"/>
</dbReference>
<keyword evidence="1 6" id="KW-0645">Protease</keyword>
<keyword evidence="2 6" id="KW-0479">Metal-binding</keyword>
<dbReference type="Proteomes" id="UP000008130">
    <property type="component" value="Chromosome"/>
</dbReference>
<gene>
    <name evidence="9" type="ordered locus">SL003B_0872</name>
</gene>
<dbReference type="InterPro" id="IPR001567">
    <property type="entry name" value="Pept_M3A_M3B_dom"/>
</dbReference>
<evidence type="ECO:0000256" key="2">
    <source>
        <dbReference type="ARBA" id="ARBA00022723"/>
    </source>
</evidence>
<dbReference type="CDD" id="cd09610">
    <property type="entry name" value="M3B_PepF"/>
    <property type="match status" value="1"/>
</dbReference>
<dbReference type="NCBIfam" id="TIGR02290">
    <property type="entry name" value="M3_fam_3"/>
    <property type="match status" value="1"/>
</dbReference>
<name>F2IX10_POLGS</name>
<dbReference type="Gene3D" id="1.10.1370.20">
    <property type="entry name" value="Oligoendopeptidase f, C-terminal domain"/>
    <property type="match status" value="1"/>
</dbReference>
<comment type="similarity">
    <text evidence="6">Belongs to the peptidase M3 family.</text>
</comment>
<evidence type="ECO:0000256" key="6">
    <source>
        <dbReference type="RuleBase" id="RU003435"/>
    </source>
</evidence>
<dbReference type="AlphaFoldDB" id="F2IX10"/>
<dbReference type="GO" id="GO:0006518">
    <property type="term" value="P:peptide metabolic process"/>
    <property type="evidence" value="ECO:0007669"/>
    <property type="project" value="TreeGrafter"/>
</dbReference>